<dbReference type="Proteomes" id="UP000309747">
    <property type="component" value="Unassembled WGS sequence"/>
</dbReference>
<keyword evidence="3" id="KW-1185">Reference proteome</keyword>
<feature type="transmembrane region" description="Helical" evidence="1">
    <location>
        <begin position="21"/>
        <end position="41"/>
    </location>
</feature>
<gene>
    <name evidence="2" type="ORF">FA743_03145</name>
</gene>
<dbReference type="EMBL" id="SUNI01000002">
    <property type="protein sequence ID" value="TJZ93238.1"/>
    <property type="molecule type" value="Genomic_DNA"/>
</dbReference>
<keyword evidence="1" id="KW-0472">Membrane</keyword>
<reference evidence="2 3" key="1">
    <citation type="submission" date="2019-04" db="EMBL/GenBank/DDBJ databases">
        <authorList>
            <person name="Li J."/>
        </authorList>
    </citation>
    <scope>NUCLEOTIDE SEQUENCE [LARGE SCALE GENOMIC DNA]</scope>
    <source>
        <strain evidence="2 3">KCTC 42687</strain>
    </source>
</reference>
<name>A0A4V5MVU3_9RHOB</name>
<sequence length="99" mass="11062">MRRLRSLWRGDLPLADAFWTWTVTIGLFVNVSTTILFLMLLTLDRPWMALIAGYAVSVPYNIVAVVGVWRSADRDRAPGMNRDLARVASVILMGVLSAL</sequence>
<dbReference type="OrthoDB" id="7861086at2"/>
<dbReference type="RefSeq" id="WP_136884438.1">
    <property type="nucleotide sequence ID" value="NZ_SUNI01000002.1"/>
</dbReference>
<protein>
    <submittedName>
        <fullName evidence="2">Uncharacterized protein</fullName>
    </submittedName>
</protein>
<organism evidence="2 3">
    <name type="scientific">Paracoccus gahaiensis</name>
    <dbReference type="NCBI Taxonomy" id="1706839"/>
    <lineage>
        <taxon>Bacteria</taxon>
        <taxon>Pseudomonadati</taxon>
        <taxon>Pseudomonadota</taxon>
        <taxon>Alphaproteobacteria</taxon>
        <taxon>Rhodobacterales</taxon>
        <taxon>Paracoccaceae</taxon>
        <taxon>Paracoccus</taxon>
    </lineage>
</organism>
<proteinExistence type="predicted"/>
<comment type="caution">
    <text evidence="2">The sequence shown here is derived from an EMBL/GenBank/DDBJ whole genome shotgun (WGS) entry which is preliminary data.</text>
</comment>
<feature type="transmembrane region" description="Helical" evidence="1">
    <location>
        <begin position="47"/>
        <end position="69"/>
    </location>
</feature>
<dbReference type="AlphaFoldDB" id="A0A4V5MVU3"/>
<evidence type="ECO:0000313" key="2">
    <source>
        <dbReference type="EMBL" id="TJZ93238.1"/>
    </source>
</evidence>
<keyword evidence="1" id="KW-0812">Transmembrane</keyword>
<evidence type="ECO:0000256" key="1">
    <source>
        <dbReference type="SAM" id="Phobius"/>
    </source>
</evidence>
<keyword evidence="1" id="KW-1133">Transmembrane helix</keyword>
<evidence type="ECO:0000313" key="3">
    <source>
        <dbReference type="Proteomes" id="UP000309747"/>
    </source>
</evidence>
<accession>A0A4V5MVU3</accession>